<name>A0A542TI76_9ACTN</name>
<keyword evidence="3" id="KW-1185">Reference proteome</keyword>
<dbReference type="STRING" id="164348.BFF78_40425"/>
<feature type="region of interest" description="Disordered" evidence="1">
    <location>
        <begin position="23"/>
        <end position="43"/>
    </location>
</feature>
<dbReference type="Pfam" id="PF11199">
    <property type="entry name" value="DUF2891"/>
    <property type="match status" value="2"/>
</dbReference>
<protein>
    <submittedName>
        <fullName evidence="2">DUF2891 family protein</fullName>
    </submittedName>
</protein>
<dbReference type="AlphaFoldDB" id="A0A542TI76"/>
<reference evidence="2 3" key="1">
    <citation type="submission" date="2019-06" db="EMBL/GenBank/DDBJ databases">
        <title>Sequencing the genomes of 1000 actinobacteria strains.</title>
        <authorList>
            <person name="Klenk H.-P."/>
        </authorList>
    </citation>
    <scope>NUCLEOTIDE SEQUENCE [LARGE SCALE GENOMIC DNA]</scope>
    <source>
        <strain evidence="2 3">DSM 41929</strain>
    </source>
</reference>
<gene>
    <name evidence="2" type="ORF">FB563_6686</name>
</gene>
<dbReference type="EMBL" id="VFNX01000002">
    <property type="protein sequence ID" value="TQK86541.1"/>
    <property type="molecule type" value="Genomic_DNA"/>
</dbReference>
<accession>A0A542TI76</accession>
<evidence type="ECO:0000313" key="3">
    <source>
        <dbReference type="Proteomes" id="UP000318103"/>
    </source>
</evidence>
<evidence type="ECO:0000256" key="1">
    <source>
        <dbReference type="SAM" id="MobiDB-lite"/>
    </source>
</evidence>
<organism evidence="2 3">
    <name type="scientific">Streptomyces puniciscabiei</name>
    <dbReference type="NCBI Taxonomy" id="164348"/>
    <lineage>
        <taxon>Bacteria</taxon>
        <taxon>Bacillati</taxon>
        <taxon>Actinomycetota</taxon>
        <taxon>Actinomycetes</taxon>
        <taxon>Kitasatosporales</taxon>
        <taxon>Streptomycetaceae</taxon>
        <taxon>Streptomyces</taxon>
    </lineage>
</organism>
<dbReference type="InterPro" id="IPR021365">
    <property type="entry name" value="DUF2891"/>
</dbReference>
<dbReference type="Proteomes" id="UP000318103">
    <property type="component" value="Unassembled WGS sequence"/>
</dbReference>
<dbReference type="RefSeq" id="WP_055706675.1">
    <property type="nucleotide sequence ID" value="NZ_JBPJFI010000001.1"/>
</dbReference>
<comment type="caution">
    <text evidence="2">The sequence shown here is derived from an EMBL/GenBank/DDBJ whole genome shotgun (WGS) entry which is preliminary data.</text>
</comment>
<proteinExistence type="predicted"/>
<sequence>MPRSAHASGFARPALADITREYPDFPAHPVTSPDEEVRPSTLHPAFQGADDWHSSVHMHWLLVHLLRRHGDTPAFPAHGAGFLPAPRSGAPCPLLEVPVVSDHADRTSAICWVSPSAGPPRCRTGRSARLAEAAEAHLAASLPAVERTDFTTGHWPATFAALALGAGSDSPAADVA</sequence>
<evidence type="ECO:0000313" key="2">
    <source>
        <dbReference type="EMBL" id="TQK86541.1"/>
    </source>
</evidence>